<name>A0A6J4QKZ1_9ACTN</name>
<sequence length="80" mass="8830">MGTRSRELLLLLASRKLVGKRWLHQPSVEAVGKVVRIHRSLVKRFRTATAEARVCEADGNLVAMGTGGFENFEKQGNPIA</sequence>
<proteinExistence type="predicted"/>
<dbReference type="EMBL" id="CADCVE010000022">
    <property type="protein sequence ID" value="CAA9447450.1"/>
    <property type="molecule type" value="Genomic_DNA"/>
</dbReference>
<organism evidence="1">
    <name type="scientific">uncultured Rubrobacteraceae bacterium</name>
    <dbReference type="NCBI Taxonomy" id="349277"/>
    <lineage>
        <taxon>Bacteria</taxon>
        <taxon>Bacillati</taxon>
        <taxon>Actinomycetota</taxon>
        <taxon>Rubrobacteria</taxon>
        <taxon>Rubrobacterales</taxon>
        <taxon>Rubrobacteraceae</taxon>
        <taxon>environmental samples</taxon>
    </lineage>
</organism>
<gene>
    <name evidence="1" type="ORF">AVDCRST_MAG28-1028</name>
</gene>
<accession>A0A6J4QKZ1</accession>
<evidence type="ECO:0000313" key="1">
    <source>
        <dbReference type="EMBL" id="CAA9447450.1"/>
    </source>
</evidence>
<dbReference type="AlphaFoldDB" id="A0A6J4QKZ1"/>
<protein>
    <submittedName>
        <fullName evidence="1">Uncharacterized protein</fullName>
    </submittedName>
</protein>
<reference evidence="1" key="1">
    <citation type="submission" date="2020-02" db="EMBL/GenBank/DDBJ databases">
        <authorList>
            <person name="Meier V. D."/>
        </authorList>
    </citation>
    <scope>NUCLEOTIDE SEQUENCE</scope>
    <source>
        <strain evidence="1">AVDCRST_MAG28</strain>
    </source>
</reference>